<gene>
    <name evidence="9" type="primary">lspA</name>
    <name evidence="12" type="ORF">CCR87_09245</name>
</gene>
<evidence type="ECO:0000256" key="10">
    <source>
        <dbReference type="RuleBase" id="RU000594"/>
    </source>
</evidence>
<dbReference type="EMBL" id="NHSD01000255">
    <property type="protein sequence ID" value="MBK5927509.1"/>
    <property type="molecule type" value="Genomic_DNA"/>
</dbReference>
<dbReference type="GO" id="GO:0004190">
    <property type="term" value="F:aspartic-type endopeptidase activity"/>
    <property type="evidence" value="ECO:0007669"/>
    <property type="project" value="UniProtKB-UniRule"/>
</dbReference>
<feature type="active site" evidence="9">
    <location>
        <position position="117"/>
    </location>
</feature>
<feature type="active site" evidence="9">
    <location>
        <position position="136"/>
    </location>
</feature>
<protein>
    <recommendedName>
        <fullName evidence="9">Lipoprotein signal peptidase</fullName>
        <ecNumber evidence="9">3.4.23.36</ecNumber>
    </recommendedName>
    <alternativeName>
        <fullName evidence="9">Prolipoprotein signal peptidase</fullName>
    </alternativeName>
    <alternativeName>
        <fullName evidence="9">Signal peptidase II</fullName>
        <shortName evidence="9">SPase II</shortName>
    </alternativeName>
</protein>
<dbReference type="PRINTS" id="PR00781">
    <property type="entry name" value="LIPOSIGPTASE"/>
</dbReference>
<comment type="catalytic activity">
    <reaction evidence="9 10">
        <text>Release of signal peptides from bacterial membrane prolipoproteins. Hydrolyzes -Xaa-Yaa-Zaa-|-(S,diacylglyceryl)Cys-, in which Xaa is hydrophobic (preferably Leu), and Yaa (Ala or Ser) and Zaa (Gly or Ala) have small, neutral side chains.</text>
        <dbReference type="EC" id="3.4.23.36"/>
    </reaction>
</comment>
<evidence type="ECO:0000313" key="12">
    <source>
        <dbReference type="EMBL" id="MBK5927509.1"/>
    </source>
</evidence>
<dbReference type="InterPro" id="IPR001872">
    <property type="entry name" value="Peptidase_A8"/>
</dbReference>
<dbReference type="GO" id="GO:0005886">
    <property type="term" value="C:plasma membrane"/>
    <property type="evidence" value="ECO:0007669"/>
    <property type="project" value="UniProtKB-SubCell"/>
</dbReference>
<keyword evidence="6 9" id="KW-0378">Hydrolase</keyword>
<dbReference type="HAMAP" id="MF_00161">
    <property type="entry name" value="LspA"/>
    <property type="match status" value="1"/>
</dbReference>
<dbReference type="EC" id="3.4.23.36" evidence="9"/>
<evidence type="ECO:0000256" key="4">
    <source>
        <dbReference type="ARBA" id="ARBA00022692"/>
    </source>
</evidence>
<reference evidence="12" key="2">
    <citation type="journal article" date="2020" name="Microorganisms">
        <title>Osmotic Adaptation and Compatible Solute Biosynthesis of Phototrophic Bacteria as Revealed from Genome Analyses.</title>
        <authorList>
            <person name="Imhoff J.F."/>
            <person name="Rahn T."/>
            <person name="Kunzel S."/>
            <person name="Keller A."/>
            <person name="Neulinger S.C."/>
        </authorList>
    </citation>
    <scope>NUCLEOTIDE SEQUENCE</scope>
    <source>
        <strain evidence="12">LMG 28126</strain>
    </source>
</reference>
<dbReference type="AlphaFoldDB" id="A0A934WJ58"/>
<organism evidence="12 13">
    <name type="scientific">Rhodobaculum claviforme</name>
    <dbReference type="NCBI Taxonomy" id="1549854"/>
    <lineage>
        <taxon>Bacteria</taxon>
        <taxon>Pseudomonadati</taxon>
        <taxon>Pseudomonadota</taxon>
        <taxon>Alphaproteobacteria</taxon>
        <taxon>Rhodobacterales</taxon>
        <taxon>Paracoccaceae</taxon>
        <taxon>Rhodobaculum</taxon>
    </lineage>
</organism>
<evidence type="ECO:0000256" key="11">
    <source>
        <dbReference type="RuleBase" id="RU004181"/>
    </source>
</evidence>
<evidence type="ECO:0000313" key="13">
    <source>
        <dbReference type="Proteomes" id="UP000706333"/>
    </source>
</evidence>
<reference evidence="12" key="1">
    <citation type="submission" date="2017-05" db="EMBL/GenBank/DDBJ databases">
        <authorList>
            <person name="Imhoff J.F."/>
            <person name="Rahn T."/>
            <person name="Kuenzel S."/>
            <person name="Neulinger S.C."/>
        </authorList>
    </citation>
    <scope>NUCLEOTIDE SEQUENCE</scope>
    <source>
        <strain evidence="12">LMG 28126</strain>
    </source>
</reference>
<dbReference type="Pfam" id="PF01252">
    <property type="entry name" value="Peptidase_A8"/>
    <property type="match status" value="1"/>
</dbReference>
<evidence type="ECO:0000256" key="5">
    <source>
        <dbReference type="ARBA" id="ARBA00022750"/>
    </source>
</evidence>
<dbReference type="PANTHER" id="PTHR33695">
    <property type="entry name" value="LIPOPROTEIN SIGNAL PEPTIDASE"/>
    <property type="match status" value="1"/>
</dbReference>
<keyword evidence="2 9" id="KW-1003">Cell membrane</keyword>
<evidence type="ECO:0000256" key="6">
    <source>
        <dbReference type="ARBA" id="ARBA00022801"/>
    </source>
</evidence>
<keyword evidence="3 9" id="KW-0645">Protease</keyword>
<dbReference type="GO" id="GO:0006508">
    <property type="term" value="P:proteolysis"/>
    <property type="evidence" value="ECO:0007669"/>
    <property type="project" value="UniProtKB-KW"/>
</dbReference>
<keyword evidence="13" id="KW-1185">Reference proteome</keyword>
<evidence type="ECO:0000256" key="1">
    <source>
        <dbReference type="ARBA" id="ARBA00006139"/>
    </source>
</evidence>
<evidence type="ECO:0000256" key="8">
    <source>
        <dbReference type="ARBA" id="ARBA00023136"/>
    </source>
</evidence>
<keyword evidence="5 9" id="KW-0064">Aspartyl protease</keyword>
<dbReference type="PANTHER" id="PTHR33695:SF1">
    <property type="entry name" value="LIPOPROTEIN SIGNAL PEPTIDASE"/>
    <property type="match status" value="1"/>
</dbReference>
<dbReference type="RefSeq" id="WP_201157270.1">
    <property type="nucleotide sequence ID" value="NZ_NHSD01000255.1"/>
</dbReference>
<keyword evidence="7 9" id="KW-1133">Transmembrane helix</keyword>
<comment type="similarity">
    <text evidence="1 9 11">Belongs to the peptidase A8 family.</text>
</comment>
<comment type="pathway">
    <text evidence="9">Protein modification; lipoprotein biosynthesis (signal peptide cleavage).</text>
</comment>
<name>A0A934WJ58_9RHOB</name>
<keyword evidence="8 9" id="KW-0472">Membrane</keyword>
<evidence type="ECO:0000256" key="7">
    <source>
        <dbReference type="ARBA" id="ARBA00022989"/>
    </source>
</evidence>
<dbReference type="Proteomes" id="UP000706333">
    <property type="component" value="Unassembled WGS sequence"/>
</dbReference>
<evidence type="ECO:0000256" key="3">
    <source>
        <dbReference type="ARBA" id="ARBA00022670"/>
    </source>
</evidence>
<accession>A0A934WJ58</accession>
<comment type="caution">
    <text evidence="12">The sequence shown here is derived from an EMBL/GenBank/DDBJ whole genome shotgun (WGS) entry which is preliminary data.</text>
</comment>
<dbReference type="PROSITE" id="PS00855">
    <property type="entry name" value="SPASE_II"/>
    <property type="match status" value="1"/>
</dbReference>
<comment type="caution">
    <text evidence="9">Lacks conserved residue(s) required for the propagation of feature annotation.</text>
</comment>
<sequence length="161" mass="17024">MRIALWTAGITLALDQGSKAWVIHVLDLPRRLAIDVVPPFFNLRMAWNTGVNFGLFAGDAAAMRWALVALALGIAAGVWLWVSRQPPRRGLRASAGLLVGGALGNVIDRVQYGAVADFINMSCCGLTNPFAFNVADVAIFAGALGIVLFSGDADGKTDKTP</sequence>
<evidence type="ECO:0000256" key="2">
    <source>
        <dbReference type="ARBA" id="ARBA00022475"/>
    </source>
</evidence>
<feature type="transmembrane region" description="Helical" evidence="9">
    <location>
        <begin position="62"/>
        <end position="82"/>
    </location>
</feature>
<proteinExistence type="inferred from homology"/>
<comment type="subcellular location">
    <subcellularLocation>
        <location evidence="9">Cell membrane</location>
        <topology evidence="9">Multi-pass membrane protein</topology>
    </subcellularLocation>
</comment>
<comment type="function">
    <text evidence="9 10">This protein specifically catalyzes the removal of signal peptides from prolipoproteins.</text>
</comment>
<dbReference type="NCBIfam" id="TIGR00077">
    <property type="entry name" value="lspA"/>
    <property type="match status" value="1"/>
</dbReference>
<keyword evidence="4 9" id="KW-0812">Transmembrane</keyword>
<evidence type="ECO:0000256" key="9">
    <source>
        <dbReference type="HAMAP-Rule" id="MF_00161"/>
    </source>
</evidence>